<dbReference type="Pfam" id="PF02779">
    <property type="entry name" value="Transket_pyr"/>
    <property type="match status" value="1"/>
</dbReference>
<dbReference type="InterPro" id="IPR033248">
    <property type="entry name" value="Transketolase_C"/>
</dbReference>
<evidence type="ECO:0008006" key="7">
    <source>
        <dbReference type="Google" id="ProtNLM"/>
    </source>
</evidence>
<feature type="domain" description="Transketolase-like pyrimidine-binding" evidence="4">
    <location>
        <begin position="1"/>
        <end position="38"/>
    </location>
</feature>
<dbReference type="SUPFAM" id="SSF52922">
    <property type="entry name" value="TK C-terminal domain-like"/>
    <property type="match status" value="1"/>
</dbReference>
<evidence type="ECO:0000259" key="5">
    <source>
        <dbReference type="Pfam" id="PF02780"/>
    </source>
</evidence>
<dbReference type="Pfam" id="PF02780">
    <property type="entry name" value="Transketolase_C"/>
    <property type="match status" value="1"/>
</dbReference>
<feature type="non-terminal residue" evidence="6">
    <location>
        <position position="1"/>
    </location>
</feature>
<dbReference type="GO" id="GO:0016491">
    <property type="term" value="F:oxidoreductase activity"/>
    <property type="evidence" value="ECO:0007669"/>
    <property type="project" value="UniProtKB-KW"/>
</dbReference>
<dbReference type="AlphaFoldDB" id="A0A382HD05"/>
<feature type="domain" description="Transketolase C-terminal" evidence="5">
    <location>
        <begin position="54"/>
        <end position="176"/>
    </location>
</feature>
<evidence type="ECO:0000256" key="2">
    <source>
        <dbReference type="ARBA" id="ARBA00023002"/>
    </source>
</evidence>
<dbReference type="PANTHER" id="PTHR43257">
    <property type="entry name" value="PYRUVATE DEHYDROGENASE E1 COMPONENT BETA SUBUNIT"/>
    <property type="match status" value="1"/>
</dbReference>
<evidence type="ECO:0000256" key="1">
    <source>
        <dbReference type="ARBA" id="ARBA00001964"/>
    </source>
</evidence>
<evidence type="ECO:0000256" key="3">
    <source>
        <dbReference type="ARBA" id="ARBA00023052"/>
    </source>
</evidence>
<gene>
    <name evidence="6" type="ORF">METZ01_LOCUS237906</name>
</gene>
<sequence>LPGVKVVMPSNAYDAKGLIIAAARDDNPVFVVLNKMSLALQAEVPEEMYEVPIGKAHIVREGKDLTILAIGRMVHEAVAAVAPLKELGIDAEVIDVRSIQPFDSDTAIASLRKTHRGLIIHEAVRFGGFGGEIVAQLQEQAFDYLDSPIARVGAPFSPVPFSPALEKVYIPNADSIVAEVRKTLGM</sequence>
<protein>
    <recommendedName>
        <fullName evidence="7">Transketolase C-terminal domain-containing protein</fullName>
    </recommendedName>
</protein>
<dbReference type="InterPro" id="IPR009014">
    <property type="entry name" value="Transketo_C/PFOR_II"/>
</dbReference>
<evidence type="ECO:0000313" key="6">
    <source>
        <dbReference type="EMBL" id="SVB85052.1"/>
    </source>
</evidence>
<dbReference type="FunFam" id="3.40.50.920:FF:000001">
    <property type="entry name" value="Pyruvate dehydrogenase E1 beta subunit"/>
    <property type="match status" value="1"/>
</dbReference>
<keyword evidence="3" id="KW-0786">Thiamine pyrophosphate</keyword>
<keyword evidence="2" id="KW-0560">Oxidoreductase</keyword>
<dbReference type="InterPro" id="IPR029061">
    <property type="entry name" value="THDP-binding"/>
</dbReference>
<name>A0A382HD05_9ZZZZ</name>
<dbReference type="PANTHER" id="PTHR43257:SF2">
    <property type="entry name" value="PYRUVATE DEHYDROGENASE E1 COMPONENT SUBUNIT BETA"/>
    <property type="match status" value="1"/>
</dbReference>
<dbReference type="InterPro" id="IPR005475">
    <property type="entry name" value="Transketolase-like_Pyr-bd"/>
</dbReference>
<dbReference type="Gene3D" id="3.40.50.970">
    <property type="match status" value="1"/>
</dbReference>
<reference evidence="6" key="1">
    <citation type="submission" date="2018-05" db="EMBL/GenBank/DDBJ databases">
        <authorList>
            <person name="Lanie J.A."/>
            <person name="Ng W.-L."/>
            <person name="Kazmierczak K.M."/>
            <person name="Andrzejewski T.M."/>
            <person name="Davidsen T.M."/>
            <person name="Wayne K.J."/>
            <person name="Tettelin H."/>
            <person name="Glass J.I."/>
            <person name="Rusch D."/>
            <person name="Podicherti R."/>
            <person name="Tsui H.-C.T."/>
            <person name="Winkler M.E."/>
        </authorList>
    </citation>
    <scope>NUCLEOTIDE SEQUENCE</scope>
</reference>
<comment type="cofactor">
    <cofactor evidence="1">
        <name>thiamine diphosphate</name>
        <dbReference type="ChEBI" id="CHEBI:58937"/>
    </cofactor>
</comment>
<accession>A0A382HD05</accession>
<dbReference type="SUPFAM" id="SSF52518">
    <property type="entry name" value="Thiamin diphosphate-binding fold (THDP-binding)"/>
    <property type="match status" value="1"/>
</dbReference>
<proteinExistence type="predicted"/>
<dbReference type="EMBL" id="UINC01060490">
    <property type="protein sequence ID" value="SVB85052.1"/>
    <property type="molecule type" value="Genomic_DNA"/>
</dbReference>
<dbReference type="Gene3D" id="3.40.50.920">
    <property type="match status" value="1"/>
</dbReference>
<organism evidence="6">
    <name type="scientific">marine metagenome</name>
    <dbReference type="NCBI Taxonomy" id="408172"/>
    <lineage>
        <taxon>unclassified sequences</taxon>
        <taxon>metagenomes</taxon>
        <taxon>ecological metagenomes</taxon>
    </lineage>
</organism>
<evidence type="ECO:0000259" key="4">
    <source>
        <dbReference type="Pfam" id="PF02779"/>
    </source>
</evidence>